<protein>
    <submittedName>
        <fullName evidence="9">Cytochrome P450 monooxygenase TRI13</fullName>
    </submittedName>
</protein>
<dbReference type="Gene3D" id="1.10.630.10">
    <property type="entry name" value="Cytochrome P450"/>
    <property type="match status" value="1"/>
</dbReference>
<dbReference type="PRINTS" id="PR00463">
    <property type="entry name" value="EP450I"/>
</dbReference>
<feature type="signal peptide" evidence="8">
    <location>
        <begin position="1"/>
        <end position="17"/>
    </location>
</feature>
<dbReference type="InterPro" id="IPR017972">
    <property type="entry name" value="Cyt_P450_CS"/>
</dbReference>
<evidence type="ECO:0000256" key="5">
    <source>
        <dbReference type="PIRSR" id="PIRSR602401-1"/>
    </source>
</evidence>
<organism evidence="9 10">
    <name type="scientific">Lachnellula cervina</name>
    <dbReference type="NCBI Taxonomy" id="1316786"/>
    <lineage>
        <taxon>Eukaryota</taxon>
        <taxon>Fungi</taxon>
        <taxon>Dikarya</taxon>
        <taxon>Ascomycota</taxon>
        <taxon>Pezizomycotina</taxon>
        <taxon>Leotiomycetes</taxon>
        <taxon>Helotiales</taxon>
        <taxon>Lachnaceae</taxon>
        <taxon>Lachnellula</taxon>
    </lineage>
</organism>
<dbReference type="Proteomes" id="UP000481288">
    <property type="component" value="Unassembled WGS sequence"/>
</dbReference>
<feature type="chain" id="PRO_5029010296" evidence="8">
    <location>
        <begin position="18"/>
        <end position="606"/>
    </location>
</feature>
<keyword evidence="6 9" id="KW-0503">Monooxygenase</keyword>
<accession>A0A7D8UR92</accession>
<keyword evidence="4 5" id="KW-0408">Iron</keyword>
<evidence type="ECO:0000256" key="4">
    <source>
        <dbReference type="ARBA" id="ARBA00023004"/>
    </source>
</evidence>
<evidence type="ECO:0000313" key="9">
    <source>
        <dbReference type="EMBL" id="TVY55644.1"/>
    </source>
</evidence>
<comment type="caution">
    <text evidence="9">The sequence shown here is derived from an EMBL/GenBank/DDBJ whole genome shotgun (WGS) entry which is preliminary data.</text>
</comment>
<keyword evidence="6" id="KW-0560">Oxidoreductase</keyword>
<comment type="similarity">
    <text evidence="2 6">Belongs to the cytochrome P450 family.</text>
</comment>
<keyword evidence="7" id="KW-0472">Membrane</keyword>
<feature type="binding site" description="axial binding residue" evidence="5">
    <location>
        <position position="551"/>
    </location>
    <ligand>
        <name>heme</name>
        <dbReference type="ChEBI" id="CHEBI:30413"/>
    </ligand>
    <ligandPart>
        <name>Fe</name>
        <dbReference type="ChEBI" id="CHEBI:18248"/>
    </ligandPart>
</feature>
<dbReference type="EMBL" id="QGMG01000222">
    <property type="protein sequence ID" value="TVY55644.1"/>
    <property type="molecule type" value="Genomic_DNA"/>
</dbReference>
<dbReference type="PROSITE" id="PS00086">
    <property type="entry name" value="CYTOCHROME_P450"/>
    <property type="match status" value="1"/>
</dbReference>
<dbReference type="PANTHER" id="PTHR24305">
    <property type="entry name" value="CYTOCHROME P450"/>
    <property type="match status" value="1"/>
</dbReference>
<comment type="cofactor">
    <cofactor evidence="1 5">
        <name>heme</name>
        <dbReference type="ChEBI" id="CHEBI:30413"/>
    </cofactor>
</comment>
<dbReference type="InterPro" id="IPR001128">
    <property type="entry name" value="Cyt_P450"/>
</dbReference>
<keyword evidence="3 5" id="KW-0479">Metal-binding</keyword>
<name>A0A7D8UR92_9HELO</name>
<dbReference type="AlphaFoldDB" id="A0A7D8UR92"/>
<evidence type="ECO:0000256" key="3">
    <source>
        <dbReference type="ARBA" id="ARBA00022723"/>
    </source>
</evidence>
<evidence type="ECO:0000313" key="10">
    <source>
        <dbReference type="Proteomes" id="UP000481288"/>
    </source>
</evidence>
<dbReference type="OrthoDB" id="1470350at2759"/>
<dbReference type="InterPro" id="IPR036396">
    <property type="entry name" value="Cyt_P450_sf"/>
</dbReference>
<dbReference type="InterPro" id="IPR002401">
    <property type="entry name" value="Cyt_P450_E_grp-I"/>
</dbReference>
<gene>
    <name evidence="9" type="primary">TRI13</name>
    <name evidence="9" type="ORF">LCER1_G006400</name>
</gene>
<evidence type="ECO:0000256" key="8">
    <source>
        <dbReference type="SAM" id="SignalP"/>
    </source>
</evidence>
<dbReference type="Pfam" id="PF00067">
    <property type="entry name" value="p450"/>
    <property type="match status" value="2"/>
</dbReference>
<dbReference type="GO" id="GO:0005506">
    <property type="term" value="F:iron ion binding"/>
    <property type="evidence" value="ECO:0007669"/>
    <property type="project" value="InterPro"/>
</dbReference>
<reference evidence="9 10" key="1">
    <citation type="submission" date="2018-05" db="EMBL/GenBank/DDBJ databases">
        <title>Whole genome sequencing for identification of molecular markers to develop diagnostic detection tools for the regulated plant pathogen Lachnellula willkommii.</title>
        <authorList>
            <person name="Giroux E."/>
            <person name="Bilodeau G."/>
        </authorList>
    </citation>
    <scope>NUCLEOTIDE SEQUENCE [LARGE SCALE GENOMIC DNA]</scope>
    <source>
        <strain evidence="9 10">CBS 625.97</strain>
    </source>
</reference>
<keyword evidence="7" id="KW-1133">Transmembrane helix</keyword>
<evidence type="ECO:0000256" key="6">
    <source>
        <dbReference type="RuleBase" id="RU000461"/>
    </source>
</evidence>
<proteinExistence type="inferred from homology"/>
<dbReference type="PANTHER" id="PTHR24305:SF232">
    <property type="entry name" value="P450, PUTATIVE (EUROFUNG)-RELATED"/>
    <property type="match status" value="1"/>
</dbReference>
<dbReference type="GO" id="GO:0020037">
    <property type="term" value="F:heme binding"/>
    <property type="evidence" value="ECO:0007669"/>
    <property type="project" value="InterPro"/>
</dbReference>
<keyword evidence="10" id="KW-1185">Reference proteome</keyword>
<keyword evidence="8" id="KW-0732">Signal</keyword>
<keyword evidence="7" id="KW-0812">Transmembrane</keyword>
<keyword evidence="5 6" id="KW-0349">Heme</keyword>
<dbReference type="InterPro" id="IPR050121">
    <property type="entry name" value="Cytochrome_P450_monoxygenase"/>
</dbReference>
<dbReference type="GO" id="GO:0016705">
    <property type="term" value="F:oxidoreductase activity, acting on paired donors, with incorporation or reduction of molecular oxygen"/>
    <property type="evidence" value="ECO:0007669"/>
    <property type="project" value="InterPro"/>
</dbReference>
<evidence type="ECO:0000256" key="2">
    <source>
        <dbReference type="ARBA" id="ARBA00010617"/>
    </source>
</evidence>
<evidence type="ECO:0000256" key="1">
    <source>
        <dbReference type="ARBA" id="ARBA00001971"/>
    </source>
</evidence>
<dbReference type="SUPFAM" id="SSF48264">
    <property type="entry name" value="Cytochrome P450"/>
    <property type="match status" value="1"/>
</dbReference>
<evidence type="ECO:0000256" key="7">
    <source>
        <dbReference type="SAM" id="Phobius"/>
    </source>
</evidence>
<dbReference type="PRINTS" id="PR00385">
    <property type="entry name" value="P450"/>
</dbReference>
<sequence>MLKSILLCLTLLSYLYATLRNTMMDFLPIKGIISLTHGVLLAVVAVVGYILYRAALPNPIHSIPYNTKSARRVLGDIPEMLRWKNELGNAFGYFPWLTQETTSPIVQVFLRPLGRPWVIIVDPRESHDIMTRRYAEFDRSNFFGETMKAMGPEFHAHFPTGREWTAHRRLIGDTMSTGFLHKVAGPQMWKVMQSVVDLWQDKARLAGDRSFDAAEDIKRAALDIIWSATFGSETGTIKAQHDLLGEVERLEIPADIDAAVEFPAAADLQACTSIVTVMNSIRIPLNSLFPQFHHWFALKFYPRLAAAVRHRDMMIGSALRAAEQKFSTQKLEELDESTAGLTCAVDLVIGKEIKIAQKEGRAPLIDSQVIRDELFGFMLGGYETTSTNACWGLKFLIKHQDVQDKLRTALRSGFQRASQAGENPTIEEITTTSIGYLDAVIAEVMRCSIGAVATIRVATVDTQILGYAIPKGTDVFLMNNGPGMLMEPIRVQESRRSNSSKEAKNRTGAWDPSEISLFRPERWLAKNEGASDGFAPLAGPANPFGAGPRGCFGRKWALLEMRIIFVLTFWNFELLPTPEPLSSWRVGEQNRAEQMHWRLRCLKNTY</sequence>
<feature type="transmembrane region" description="Helical" evidence="7">
    <location>
        <begin position="27"/>
        <end position="52"/>
    </location>
</feature>
<dbReference type="GO" id="GO:0004497">
    <property type="term" value="F:monooxygenase activity"/>
    <property type="evidence" value="ECO:0007669"/>
    <property type="project" value="UniProtKB-KW"/>
</dbReference>